<dbReference type="Gene3D" id="1.20.1250.20">
    <property type="entry name" value="MFS general substrate transporter like domains"/>
    <property type="match status" value="1"/>
</dbReference>
<keyword evidence="3" id="KW-0813">Transport</keyword>
<comment type="caution">
    <text evidence="10">The sequence shown here is derived from an EMBL/GenBank/DDBJ whole genome shotgun (WGS) entry which is preliminary data.</text>
</comment>
<dbReference type="InterPro" id="IPR020846">
    <property type="entry name" value="MFS_dom"/>
</dbReference>
<evidence type="ECO:0000313" key="11">
    <source>
        <dbReference type="Proteomes" id="UP000664534"/>
    </source>
</evidence>
<comment type="subcellular location">
    <subcellularLocation>
        <location evidence="1">Membrane</location>
        <topology evidence="1">Multi-pass membrane protein</topology>
    </subcellularLocation>
</comment>
<feature type="transmembrane region" description="Helical" evidence="8">
    <location>
        <begin position="361"/>
        <end position="384"/>
    </location>
</feature>
<comment type="similarity">
    <text evidence="2">Belongs to the major facilitator superfamily. Sugar transporter (TC 2.A.1.1) family.</text>
</comment>
<dbReference type="OrthoDB" id="6133115at2759"/>
<accession>A0A8H3G5E4</accession>
<evidence type="ECO:0000259" key="9">
    <source>
        <dbReference type="PROSITE" id="PS50850"/>
    </source>
</evidence>
<feature type="transmembrane region" description="Helical" evidence="8">
    <location>
        <begin position="396"/>
        <end position="417"/>
    </location>
</feature>
<sequence length="491" mass="53975">MVSEGSSLYWQAWAGSGIAYITYGWDAGVLGGILLTKAFQEAMHMPSITTLSIITSIFILGSWLGALVTATFGMIYGRRTWILLGNSLEIIGALISVTSYGPGQLVAGRIIVGFGNGFVTSMVPIYVAEMAVQIRDRGRGVFMLGAILSLGAASAYWVDFGMVFAHGQVVWRFPVAFQIVISLLSTVILYPLPDTPRWYYARKKDEDGDKVLRRLCVKVKEIESYEKTKTAILASLELEKEKGERLRIKDIFWDTSATQSTRRLRTGLILLAITQSQGGSFIFYYAATVFEKYLALPSLTSSGLSGALTTAITISAWITIPFIEKVGRRKWLITGACLQSISLAIVMGLTSHPSHNASAAAAAFMFVFVIVLGATWAPFAIVYVSELMPLRFRHTGFCLSTSVSLLFSWLLVFAAPISYTRGGSHGWTTWIWFLVFNVIAAPYVYFFCPETQGKTLEEIDLIFVSQKLRESDAGQKLVESTGTTSDTAEKP</sequence>
<feature type="domain" description="Major facilitator superfamily (MFS) profile" evidence="9">
    <location>
        <begin position="12"/>
        <end position="452"/>
    </location>
</feature>
<feature type="transmembrane region" description="Helical" evidence="8">
    <location>
        <begin position="268"/>
        <end position="287"/>
    </location>
</feature>
<reference evidence="10" key="1">
    <citation type="submission" date="2021-03" db="EMBL/GenBank/DDBJ databases">
        <authorList>
            <person name="Tagirdzhanova G."/>
        </authorList>
    </citation>
    <scope>NUCLEOTIDE SEQUENCE</scope>
</reference>
<keyword evidence="4 8" id="KW-0812">Transmembrane</keyword>
<keyword evidence="11" id="KW-1185">Reference proteome</keyword>
<dbReference type="PRINTS" id="PR00171">
    <property type="entry name" value="SUGRTRNSPORT"/>
</dbReference>
<evidence type="ECO:0000256" key="2">
    <source>
        <dbReference type="ARBA" id="ARBA00010992"/>
    </source>
</evidence>
<dbReference type="InterPro" id="IPR005829">
    <property type="entry name" value="Sugar_transporter_CS"/>
</dbReference>
<dbReference type="GO" id="GO:0016020">
    <property type="term" value="C:membrane"/>
    <property type="evidence" value="ECO:0007669"/>
    <property type="project" value="UniProtKB-SubCell"/>
</dbReference>
<feature type="transmembrane region" description="Helical" evidence="8">
    <location>
        <begin position="140"/>
        <end position="158"/>
    </location>
</feature>
<organism evidence="10 11">
    <name type="scientific">Imshaugia aleurites</name>
    <dbReference type="NCBI Taxonomy" id="172621"/>
    <lineage>
        <taxon>Eukaryota</taxon>
        <taxon>Fungi</taxon>
        <taxon>Dikarya</taxon>
        <taxon>Ascomycota</taxon>
        <taxon>Pezizomycotina</taxon>
        <taxon>Lecanoromycetes</taxon>
        <taxon>OSLEUM clade</taxon>
        <taxon>Lecanoromycetidae</taxon>
        <taxon>Lecanorales</taxon>
        <taxon>Lecanorineae</taxon>
        <taxon>Parmeliaceae</taxon>
        <taxon>Imshaugia</taxon>
    </lineage>
</organism>
<evidence type="ECO:0000256" key="5">
    <source>
        <dbReference type="ARBA" id="ARBA00022989"/>
    </source>
</evidence>
<protein>
    <recommendedName>
        <fullName evidence="9">Major facilitator superfamily (MFS) profile domain-containing protein</fullName>
    </recommendedName>
</protein>
<evidence type="ECO:0000256" key="4">
    <source>
        <dbReference type="ARBA" id="ARBA00022692"/>
    </source>
</evidence>
<dbReference type="InterPro" id="IPR050360">
    <property type="entry name" value="MFS_Sugar_Transporters"/>
</dbReference>
<keyword evidence="5 8" id="KW-1133">Transmembrane helix</keyword>
<feature type="transmembrane region" description="Helical" evidence="8">
    <location>
        <begin position="81"/>
        <end position="100"/>
    </location>
</feature>
<dbReference type="SUPFAM" id="SSF103473">
    <property type="entry name" value="MFS general substrate transporter"/>
    <property type="match status" value="1"/>
</dbReference>
<dbReference type="GO" id="GO:0005351">
    <property type="term" value="F:carbohydrate:proton symporter activity"/>
    <property type="evidence" value="ECO:0007669"/>
    <property type="project" value="TreeGrafter"/>
</dbReference>
<proteinExistence type="inferred from homology"/>
<dbReference type="PROSITE" id="PS00216">
    <property type="entry name" value="SUGAR_TRANSPORT_1"/>
    <property type="match status" value="1"/>
</dbReference>
<dbReference type="Pfam" id="PF00083">
    <property type="entry name" value="Sugar_tr"/>
    <property type="match status" value="1"/>
</dbReference>
<evidence type="ECO:0000313" key="10">
    <source>
        <dbReference type="EMBL" id="CAF9933463.1"/>
    </source>
</evidence>
<evidence type="ECO:0000256" key="1">
    <source>
        <dbReference type="ARBA" id="ARBA00004141"/>
    </source>
</evidence>
<gene>
    <name evidence="10" type="ORF">IMSHALPRED_009376</name>
</gene>
<dbReference type="InterPro" id="IPR005828">
    <property type="entry name" value="MFS_sugar_transport-like"/>
</dbReference>
<feature type="transmembrane region" description="Helical" evidence="8">
    <location>
        <begin position="106"/>
        <end position="128"/>
    </location>
</feature>
<dbReference type="EMBL" id="CAJPDT010000070">
    <property type="protein sequence ID" value="CAF9933463.1"/>
    <property type="molecule type" value="Genomic_DNA"/>
</dbReference>
<feature type="transmembrane region" description="Helical" evidence="8">
    <location>
        <begin position="47"/>
        <end position="69"/>
    </location>
</feature>
<dbReference type="Proteomes" id="UP000664534">
    <property type="component" value="Unassembled WGS sequence"/>
</dbReference>
<dbReference type="PROSITE" id="PS50850">
    <property type="entry name" value="MFS"/>
    <property type="match status" value="1"/>
</dbReference>
<dbReference type="PANTHER" id="PTHR48022:SF2">
    <property type="entry name" value="PLASTIDIC GLUCOSE TRANSPORTER 4"/>
    <property type="match status" value="1"/>
</dbReference>
<feature type="compositionally biased region" description="Polar residues" evidence="7">
    <location>
        <begin position="478"/>
        <end position="491"/>
    </location>
</feature>
<feature type="region of interest" description="Disordered" evidence="7">
    <location>
        <begin position="472"/>
        <end position="491"/>
    </location>
</feature>
<evidence type="ECO:0000256" key="7">
    <source>
        <dbReference type="SAM" id="MobiDB-lite"/>
    </source>
</evidence>
<evidence type="ECO:0000256" key="6">
    <source>
        <dbReference type="ARBA" id="ARBA00023136"/>
    </source>
</evidence>
<feature type="transmembrane region" description="Helical" evidence="8">
    <location>
        <begin position="429"/>
        <end position="448"/>
    </location>
</feature>
<keyword evidence="6 8" id="KW-0472">Membrane</keyword>
<dbReference type="AlphaFoldDB" id="A0A8H3G5E4"/>
<feature type="transmembrane region" description="Helical" evidence="8">
    <location>
        <begin position="299"/>
        <end position="319"/>
    </location>
</feature>
<evidence type="ECO:0000256" key="3">
    <source>
        <dbReference type="ARBA" id="ARBA00022448"/>
    </source>
</evidence>
<feature type="transmembrane region" description="Helical" evidence="8">
    <location>
        <begin position="170"/>
        <end position="192"/>
    </location>
</feature>
<dbReference type="InterPro" id="IPR036259">
    <property type="entry name" value="MFS_trans_sf"/>
</dbReference>
<evidence type="ECO:0000256" key="8">
    <source>
        <dbReference type="SAM" id="Phobius"/>
    </source>
</evidence>
<feature type="transmembrane region" description="Helical" evidence="8">
    <location>
        <begin position="331"/>
        <end position="349"/>
    </location>
</feature>
<dbReference type="InterPro" id="IPR003663">
    <property type="entry name" value="Sugar/inositol_transpt"/>
</dbReference>
<feature type="transmembrane region" description="Helical" evidence="8">
    <location>
        <begin position="12"/>
        <end position="35"/>
    </location>
</feature>
<name>A0A8H3G5E4_9LECA</name>
<dbReference type="PANTHER" id="PTHR48022">
    <property type="entry name" value="PLASTIDIC GLUCOSE TRANSPORTER 4"/>
    <property type="match status" value="1"/>
</dbReference>